<name>A0A8S5LZ95_9CAUD</name>
<dbReference type="InterPro" id="IPR046557">
    <property type="entry name" value="DUF6711"/>
</dbReference>
<organism evidence="1">
    <name type="scientific">Caudovirales sp. ct7oE3</name>
    <dbReference type="NCBI Taxonomy" id="2826768"/>
    <lineage>
        <taxon>Viruses</taxon>
        <taxon>Duplodnaviria</taxon>
        <taxon>Heunggongvirae</taxon>
        <taxon>Uroviricota</taxon>
        <taxon>Caudoviricetes</taxon>
    </lineage>
</organism>
<reference evidence="1" key="1">
    <citation type="journal article" date="2021" name="Proc. Natl. Acad. Sci. U.S.A.">
        <title>A Catalog of Tens of Thousands of Viruses from Human Metagenomes Reveals Hidden Associations with Chronic Diseases.</title>
        <authorList>
            <person name="Tisza M.J."/>
            <person name="Buck C.B."/>
        </authorList>
    </citation>
    <scope>NUCLEOTIDE SEQUENCE</scope>
    <source>
        <strain evidence="1">Ct7oE3</strain>
    </source>
</reference>
<proteinExistence type="predicted"/>
<sequence length="121" mass="14014">MDILKINGQAIQNPVALQWEESDLDSSEGTGRNQLGDMFRDRITMKRKVSVSFPPMKDAEMSSLLEAISPMFFALEYPDPKLGRRHTMTVYVSDRSVPVYMFDKTMNQWIWQGMSIDFIEK</sequence>
<dbReference type="Pfam" id="PF20458">
    <property type="entry name" value="DUF6711"/>
    <property type="match status" value="1"/>
</dbReference>
<protein>
    <submittedName>
        <fullName evidence="1">Uncharacterized protein</fullName>
    </submittedName>
</protein>
<accession>A0A8S5LZ95</accession>
<evidence type="ECO:0000313" key="1">
    <source>
        <dbReference type="EMBL" id="DAD75385.1"/>
    </source>
</evidence>
<dbReference type="EMBL" id="BK014781">
    <property type="protein sequence ID" value="DAD75385.1"/>
    <property type="molecule type" value="Genomic_DNA"/>
</dbReference>